<dbReference type="Proteomes" id="UP001283361">
    <property type="component" value="Unassembled WGS sequence"/>
</dbReference>
<gene>
    <name evidence="2" type="ORF">RRG08_019021</name>
</gene>
<protein>
    <submittedName>
        <fullName evidence="2">Uncharacterized protein</fullName>
    </submittedName>
</protein>
<sequence length="175" mass="19809">MSTDRAPSCLQQLLVVRRAPSRCSESTKGEKAKNRSEKRVKSSLKPHIHCRYITYLYQPSRAETVRVCRGSPPFWHDSSIQAPLLPAVDLVSLSGYHGNETSHSHQITRRSVMRIFCGDGGPQMTRGDDWYWASVCGVLPLRESLARNGLSSRATITRITGKEWTFFACYHCENH</sequence>
<comment type="caution">
    <text evidence="2">The sequence shown here is derived from an EMBL/GenBank/DDBJ whole genome shotgun (WGS) entry which is preliminary data.</text>
</comment>
<feature type="compositionally biased region" description="Basic and acidic residues" evidence="1">
    <location>
        <begin position="25"/>
        <end position="40"/>
    </location>
</feature>
<feature type="region of interest" description="Disordered" evidence="1">
    <location>
        <begin position="20"/>
        <end position="40"/>
    </location>
</feature>
<dbReference type="EMBL" id="JAWDGP010002624">
    <property type="protein sequence ID" value="KAK3781395.1"/>
    <property type="molecule type" value="Genomic_DNA"/>
</dbReference>
<evidence type="ECO:0000313" key="2">
    <source>
        <dbReference type="EMBL" id="KAK3781395.1"/>
    </source>
</evidence>
<dbReference type="AlphaFoldDB" id="A0AAE1DT58"/>
<evidence type="ECO:0000256" key="1">
    <source>
        <dbReference type="SAM" id="MobiDB-lite"/>
    </source>
</evidence>
<organism evidence="2 3">
    <name type="scientific">Elysia crispata</name>
    <name type="common">lettuce slug</name>
    <dbReference type="NCBI Taxonomy" id="231223"/>
    <lineage>
        <taxon>Eukaryota</taxon>
        <taxon>Metazoa</taxon>
        <taxon>Spiralia</taxon>
        <taxon>Lophotrochozoa</taxon>
        <taxon>Mollusca</taxon>
        <taxon>Gastropoda</taxon>
        <taxon>Heterobranchia</taxon>
        <taxon>Euthyneura</taxon>
        <taxon>Panpulmonata</taxon>
        <taxon>Sacoglossa</taxon>
        <taxon>Placobranchoidea</taxon>
        <taxon>Plakobranchidae</taxon>
        <taxon>Elysia</taxon>
    </lineage>
</organism>
<keyword evidence="3" id="KW-1185">Reference proteome</keyword>
<proteinExistence type="predicted"/>
<reference evidence="2" key="1">
    <citation type="journal article" date="2023" name="G3 (Bethesda)">
        <title>A reference genome for the long-term kleptoplast-retaining sea slug Elysia crispata morphotype clarki.</title>
        <authorList>
            <person name="Eastman K.E."/>
            <person name="Pendleton A.L."/>
            <person name="Shaikh M.A."/>
            <person name="Suttiyut T."/>
            <person name="Ogas R."/>
            <person name="Tomko P."/>
            <person name="Gavelis G."/>
            <person name="Widhalm J.R."/>
            <person name="Wisecaver J.H."/>
        </authorList>
    </citation>
    <scope>NUCLEOTIDE SEQUENCE</scope>
    <source>
        <strain evidence="2">ECLA1</strain>
    </source>
</reference>
<accession>A0AAE1DT58</accession>
<name>A0AAE1DT58_9GAST</name>
<evidence type="ECO:0000313" key="3">
    <source>
        <dbReference type="Proteomes" id="UP001283361"/>
    </source>
</evidence>